<comment type="caution">
    <text evidence="3">The sequence shown here is derived from an EMBL/GenBank/DDBJ whole genome shotgun (WGS) entry which is preliminary data.</text>
</comment>
<comment type="similarity">
    <text evidence="2">Belongs to the RbfA family.</text>
</comment>
<dbReference type="Pfam" id="PF02033">
    <property type="entry name" value="RBFA"/>
    <property type="match status" value="1"/>
</dbReference>
<dbReference type="PROSITE" id="PS01319">
    <property type="entry name" value="RBFA"/>
    <property type="match status" value="1"/>
</dbReference>
<dbReference type="InterPro" id="IPR000238">
    <property type="entry name" value="RbfA"/>
</dbReference>
<comment type="subcellular location">
    <subcellularLocation>
        <location evidence="2">Cytoplasm</location>
    </subcellularLocation>
</comment>
<evidence type="ECO:0000256" key="1">
    <source>
        <dbReference type="ARBA" id="ARBA00022517"/>
    </source>
</evidence>
<dbReference type="PANTHER" id="PTHR33515:SF1">
    <property type="entry name" value="RIBOSOME-BINDING FACTOR A, CHLOROPLASTIC-RELATED"/>
    <property type="match status" value="1"/>
</dbReference>
<comment type="function">
    <text evidence="2">One of several proteins that assist in the late maturation steps of the functional core of the 30S ribosomal subunit. Associates with free 30S ribosomal subunits (but not with 30S subunits that are part of 70S ribosomes or polysomes). Required for efficient processing of 16S rRNA. May interact with the 5'-terminal helix region of 16S rRNA.</text>
</comment>
<dbReference type="RefSeq" id="WP_183860367.1">
    <property type="nucleotide sequence ID" value="NZ_JACHFH010000010.1"/>
</dbReference>
<dbReference type="EMBL" id="JACHFH010000010">
    <property type="protein sequence ID" value="MBB5335918.1"/>
    <property type="molecule type" value="Genomic_DNA"/>
</dbReference>
<organism evidence="3 4">
    <name type="scientific">Pectinatus brassicae</name>
    <dbReference type="NCBI Taxonomy" id="862415"/>
    <lineage>
        <taxon>Bacteria</taxon>
        <taxon>Bacillati</taxon>
        <taxon>Bacillota</taxon>
        <taxon>Negativicutes</taxon>
        <taxon>Selenomonadales</taxon>
        <taxon>Selenomonadaceae</taxon>
        <taxon>Pectinatus</taxon>
    </lineage>
</organism>
<protein>
    <recommendedName>
        <fullName evidence="2">Ribosome-binding factor A</fullName>
    </recommendedName>
</protein>
<dbReference type="Proteomes" id="UP000559117">
    <property type="component" value="Unassembled WGS sequence"/>
</dbReference>
<evidence type="ECO:0000313" key="3">
    <source>
        <dbReference type="EMBL" id="MBB5335918.1"/>
    </source>
</evidence>
<dbReference type="InterPro" id="IPR015946">
    <property type="entry name" value="KH_dom-like_a/b"/>
</dbReference>
<comment type="subunit">
    <text evidence="2">Monomer. Binds 30S ribosomal subunits, but not 50S ribosomal subunits or 70S ribosomes.</text>
</comment>
<proteinExistence type="inferred from homology"/>
<dbReference type="HAMAP" id="MF_00003">
    <property type="entry name" value="RbfA"/>
    <property type="match status" value="1"/>
</dbReference>
<dbReference type="NCBIfam" id="TIGR00082">
    <property type="entry name" value="rbfA"/>
    <property type="match status" value="1"/>
</dbReference>
<dbReference type="Gene3D" id="3.30.300.20">
    <property type="match status" value="1"/>
</dbReference>
<evidence type="ECO:0000256" key="2">
    <source>
        <dbReference type="HAMAP-Rule" id="MF_00003"/>
    </source>
</evidence>
<gene>
    <name evidence="2" type="primary">rbfA</name>
    <name evidence="3" type="ORF">HNR32_001062</name>
</gene>
<keyword evidence="2" id="KW-0963">Cytoplasm</keyword>
<dbReference type="GO" id="GO:0030490">
    <property type="term" value="P:maturation of SSU-rRNA"/>
    <property type="evidence" value="ECO:0007669"/>
    <property type="project" value="UniProtKB-UniRule"/>
</dbReference>
<dbReference type="InterPro" id="IPR023799">
    <property type="entry name" value="RbfA_dom_sf"/>
</dbReference>
<dbReference type="GO" id="GO:0005829">
    <property type="term" value="C:cytosol"/>
    <property type="evidence" value="ECO:0007669"/>
    <property type="project" value="TreeGrafter"/>
</dbReference>
<dbReference type="PANTHER" id="PTHR33515">
    <property type="entry name" value="RIBOSOME-BINDING FACTOR A, CHLOROPLASTIC-RELATED"/>
    <property type="match status" value="1"/>
</dbReference>
<dbReference type="AlphaFoldDB" id="A0A840UMK7"/>
<evidence type="ECO:0000313" key="4">
    <source>
        <dbReference type="Proteomes" id="UP000559117"/>
    </source>
</evidence>
<dbReference type="GO" id="GO:0043024">
    <property type="term" value="F:ribosomal small subunit binding"/>
    <property type="evidence" value="ECO:0007669"/>
    <property type="project" value="TreeGrafter"/>
</dbReference>
<dbReference type="SUPFAM" id="SSF89919">
    <property type="entry name" value="Ribosome-binding factor A, RbfA"/>
    <property type="match status" value="1"/>
</dbReference>
<sequence>MGVRVEKIQEQIKHEVSQIILRGLKDPRIGFVTITSVDVSSDLRNARIYVSILGNDKQFEDTWQGLKNSVGYIRQELAKHMRLRYVPQLSFYPDTTMEYSAHIQKLINKIHQSDQEGITDDGNNDK</sequence>
<dbReference type="InterPro" id="IPR020053">
    <property type="entry name" value="Ribosome-bd_factorA_CS"/>
</dbReference>
<keyword evidence="4" id="KW-1185">Reference proteome</keyword>
<keyword evidence="1 2" id="KW-0690">Ribosome biogenesis</keyword>
<name>A0A840UMK7_9FIRM</name>
<accession>A0A840UMK7</accession>
<reference evidence="3 4" key="1">
    <citation type="submission" date="2020-08" db="EMBL/GenBank/DDBJ databases">
        <title>Genomic Encyclopedia of Type Strains, Phase IV (KMG-IV): sequencing the most valuable type-strain genomes for metagenomic binning, comparative biology and taxonomic classification.</title>
        <authorList>
            <person name="Goeker M."/>
        </authorList>
    </citation>
    <scope>NUCLEOTIDE SEQUENCE [LARGE SCALE GENOMIC DNA]</scope>
    <source>
        <strain evidence="3 4">DSM 24661</strain>
    </source>
</reference>